<protein>
    <submittedName>
        <fullName evidence="7">(pine wood nematode) hypothetical protein</fullName>
    </submittedName>
</protein>
<dbReference type="Proteomes" id="UP000659654">
    <property type="component" value="Unassembled WGS sequence"/>
</dbReference>
<feature type="transmembrane region" description="Helical" evidence="6">
    <location>
        <begin position="12"/>
        <end position="30"/>
    </location>
</feature>
<feature type="transmembrane region" description="Helical" evidence="6">
    <location>
        <begin position="42"/>
        <end position="61"/>
    </location>
</feature>
<evidence type="ECO:0000256" key="1">
    <source>
        <dbReference type="ARBA" id="ARBA00004141"/>
    </source>
</evidence>
<name>A0A7I8WN00_BURXY</name>
<comment type="caution">
    <text evidence="7">The sequence shown here is derived from an EMBL/GenBank/DDBJ whole genome shotgun (WGS) entry which is preliminary data.</text>
</comment>
<dbReference type="Proteomes" id="UP000582659">
    <property type="component" value="Unassembled WGS sequence"/>
</dbReference>
<dbReference type="Pfam" id="PF07857">
    <property type="entry name" value="TMEM144"/>
    <property type="match status" value="1"/>
</dbReference>
<feature type="transmembrane region" description="Helical" evidence="6">
    <location>
        <begin position="211"/>
        <end position="234"/>
    </location>
</feature>
<organism evidence="7 8">
    <name type="scientific">Bursaphelenchus xylophilus</name>
    <name type="common">Pinewood nematode worm</name>
    <name type="synonym">Aphelenchoides xylophilus</name>
    <dbReference type="NCBI Taxonomy" id="6326"/>
    <lineage>
        <taxon>Eukaryota</taxon>
        <taxon>Metazoa</taxon>
        <taxon>Ecdysozoa</taxon>
        <taxon>Nematoda</taxon>
        <taxon>Chromadorea</taxon>
        <taxon>Rhabditida</taxon>
        <taxon>Tylenchina</taxon>
        <taxon>Tylenchomorpha</taxon>
        <taxon>Aphelenchoidea</taxon>
        <taxon>Aphelenchoididae</taxon>
        <taxon>Bursaphelenchus</taxon>
    </lineage>
</organism>
<evidence type="ECO:0000256" key="4">
    <source>
        <dbReference type="ARBA" id="ARBA00022989"/>
    </source>
</evidence>
<proteinExistence type="inferred from homology"/>
<dbReference type="PROSITE" id="PS51257">
    <property type="entry name" value="PROKAR_LIPOPROTEIN"/>
    <property type="match status" value="1"/>
</dbReference>
<feature type="transmembrane region" description="Helical" evidence="6">
    <location>
        <begin position="130"/>
        <end position="149"/>
    </location>
</feature>
<reference evidence="7" key="1">
    <citation type="submission" date="2020-09" db="EMBL/GenBank/DDBJ databases">
        <authorList>
            <person name="Kikuchi T."/>
        </authorList>
    </citation>
    <scope>NUCLEOTIDE SEQUENCE</scope>
    <source>
        <strain evidence="7">Ka4C1</strain>
    </source>
</reference>
<feature type="transmembrane region" description="Helical" evidence="6">
    <location>
        <begin position="305"/>
        <end position="324"/>
    </location>
</feature>
<feature type="transmembrane region" description="Helical" evidence="6">
    <location>
        <begin position="279"/>
        <end position="296"/>
    </location>
</feature>
<evidence type="ECO:0000256" key="6">
    <source>
        <dbReference type="SAM" id="Phobius"/>
    </source>
</evidence>
<dbReference type="GO" id="GO:0015144">
    <property type="term" value="F:carbohydrate transmembrane transporter activity"/>
    <property type="evidence" value="ECO:0007669"/>
    <property type="project" value="InterPro"/>
</dbReference>
<gene>
    <name evidence="7" type="ORF">BXYJ_LOCUS3070</name>
</gene>
<evidence type="ECO:0000256" key="3">
    <source>
        <dbReference type="ARBA" id="ARBA00022692"/>
    </source>
</evidence>
<dbReference type="EMBL" id="CAJFDI010000002">
    <property type="protein sequence ID" value="CAD5213518.1"/>
    <property type="molecule type" value="Genomic_DNA"/>
</dbReference>
<keyword evidence="3 6" id="KW-0812">Transmembrane</keyword>
<dbReference type="AlphaFoldDB" id="A0A7I8WN00"/>
<evidence type="ECO:0000256" key="2">
    <source>
        <dbReference type="ARBA" id="ARBA00005731"/>
    </source>
</evidence>
<feature type="transmembrane region" description="Helical" evidence="6">
    <location>
        <begin position="246"/>
        <end position="267"/>
    </location>
</feature>
<dbReference type="GO" id="GO:0016020">
    <property type="term" value="C:membrane"/>
    <property type="evidence" value="ECO:0007669"/>
    <property type="project" value="UniProtKB-SubCell"/>
</dbReference>
<dbReference type="PANTHER" id="PTHR16119:SF18">
    <property type="entry name" value="TRANSMEMBRANE PROTEIN 144 HOMOLOG"/>
    <property type="match status" value="1"/>
</dbReference>
<dbReference type="PANTHER" id="PTHR16119">
    <property type="entry name" value="TRANSMEMBRANE PROTEIN 144"/>
    <property type="match status" value="1"/>
</dbReference>
<accession>A0A7I8WN00</accession>
<dbReference type="OrthoDB" id="426527at2759"/>
<dbReference type="InterPro" id="IPR010651">
    <property type="entry name" value="Sugar_transport"/>
</dbReference>
<keyword evidence="5 6" id="KW-0472">Membrane</keyword>
<feature type="transmembrane region" description="Helical" evidence="6">
    <location>
        <begin position="67"/>
        <end position="89"/>
    </location>
</feature>
<sequence length="330" mass="36346">MADKDPAFGDQLLGFGLLIVACVSFGGMFIPLRRYQCKDGFFVQWVQCAVVFCVGFVINIIRDFPPFNWIAIFGGFLYATGNVLSVPIIESELGVGLGMLIWTTVQIVVGWCIARFGLFGTKIQEVKSLTLNYAGLVLTLASGAIFVMVKGNKQEDKKNEDETAESQRGSITKRKMVYILLAVALGLLHGCMLTPIVYIQDNQKDASDHAIDYLFVHFSSTFFFSTIYFVLYCCIRRKKAVVDPSLVLPSVLYGVLWTLGMSLFIIANHILSQTVSFPIATRLPAILGALTDVFIFRTIQGKRNLIILTIGICIGVIGVVLVGISNQISI</sequence>
<evidence type="ECO:0000313" key="7">
    <source>
        <dbReference type="EMBL" id="CAD5213518.1"/>
    </source>
</evidence>
<feature type="transmembrane region" description="Helical" evidence="6">
    <location>
        <begin position="177"/>
        <end position="199"/>
    </location>
</feature>
<evidence type="ECO:0000256" key="5">
    <source>
        <dbReference type="ARBA" id="ARBA00023136"/>
    </source>
</evidence>
<feature type="transmembrane region" description="Helical" evidence="6">
    <location>
        <begin position="96"/>
        <end position="118"/>
    </location>
</feature>
<keyword evidence="8" id="KW-1185">Reference proteome</keyword>
<comment type="similarity">
    <text evidence="2">Belongs to the TMEM144 family.</text>
</comment>
<dbReference type="InterPro" id="IPR012435">
    <property type="entry name" value="TMEM144"/>
</dbReference>
<evidence type="ECO:0000313" key="8">
    <source>
        <dbReference type="Proteomes" id="UP000659654"/>
    </source>
</evidence>
<keyword evidence="4 6" id="KW-1133">Transmembrane helix</keyword>
<comment type="subcellular location">
    <subcellularLocation>
        <location evidence="1">Membrane</location>
        <topology evidence="1">Multi-pass membrane protein</topology>
    </subcellularLocation>
</comment>
<dbReference type="EMBL" id="CAJFCV020000002">
    <property type="protein sequence ID" value="CAG9092695.1"/>
    <property type="molecule type" value="Genomic_DNA"/>
</dbReference>